<organism evidence="11 12">
    <name type="scientific">Amycolatopsis silviterrae</name>
    <dbReference type="NCBI Taxonomy" id="1656914"/>
    <lineage>
        <taxon>Bacteria</taxon>
        <taxon>Bacillati</taxon>
        <taxon>Actinomycetota</taxon>
        <taxon>Actinomycetes</taxon>
        <taxon>Pseudonocardiales</taxon>
        <taxon>Pseudonocardiaceae</taxon>
        <taxon>Amycolatopsis</taxon>
    </lineage>
</organism>
<keyword evidence="4" id="KW-0678">Repressor</keyword>
<proteinExistence type="inferred from homology"/>
<evidence type="ECO:0000256" key="6">
    <source>
        <dbReference type="ARBA" id="ARBA00022833"/>
    </source>
</evidence>
<comment type="caution">
    <text evidence="11">The sequence shown here is derived from an EMBL/GenBank/DDBJ whole genome shotgun (WGS) entry which is preliminary data.</text>
</comment>
<evidence type="ECO:0000256" key="5">
    <source>
        <dbReference type="ARBA" id="ARBA00022723"/>
    </source>
</evidence>
<dbReference type="EMBL" id="JBHUKS010000038">
    <property type="protein sequence ID" value="MFD2474539.1"/>
    <property type="molecule type" value="Genomic_DNA"/>
</dbReference>
<keyword evidence="9" id="KW-0238">DNA-binding</keyword>
<keyword evidence="7" id="KW-0408">Iron</keyword>
<keyword evidence="10" id="KW-0804">Transcription</keyword>
<evidence type="ECO:0000256" key="1">
    <source>
        <dbReference type="ARBA" id="ARBA00004496"/>
    </source>
</evidence>
<evidence type="ECO:0000256" key="4">
    <source>
        <dbReference type="ARBA" id="ARBA00022491"/>
    </source>
</evidence>
<dbReference type="RefSeq" id="WP_378313881.1">
    <property type="nucleotide sequence ID" value="NZ_JBHUKS010000038.1"/>
</dbReference>
<evidence type="ECO:0000256" key="3">
    <source>
        <dbReference type="ARBA" id="ARBA00022490"/>
    </source>
</evidence>
<dbReference type="InterPro" id="IPR036388">
    <property type="entry name" value="WH-like_DNA-bd_sf"/>
</dbReference>
<name>A0ABW5HMM6_9PSEU</name>
<reference evidence="12" key="1">
    <citation type="journal article" date="2019" name="Int. J. Syst. Evol. Microbiol.">
        <title>The Global Catalogue of Microorganisms (GCM) 10K type strain sequencing project: providing services to taxonomists for standard genome sequencing and annotation.</title>
        <authorList>
            <consortium name="The Broad Institute Genomics Platform"/>
            <consortium name="The Broad Institute Genome Sequencing Center for Infectious Disease"/>
            <person name="Wu L."/>
            <person name="Ma J."/>
        </authorList>
    </citation>
    <scope>NUCLEOTIDE SEQUENCE [LARGE SCALE GENOMIC DNA]</scope>
    <source>
        <strain evidence="12">CGMCC 4.7641</strain>
    </source>
</reference>
<comment type="similarity">
    <text evidence="2">Belongs to the Fur family.</text>
</comment>
<dbReference type="Pfam" id="PF01475">
    <property type="entry name" value="FUR"/>
    <property type="match status" value="1"/>
</dbReference>
<accession>A0ABW5HMM6</accession>
<evidence type="ECO:0000256" key="7">
    <source>
        <dbReference type="ARBA" id="ARBA00023004"/>
    </source>
</evidence>
<evidence type="ECO:0000313" key="12">
    <source>
        <dbReference type="Proteomes" id="UP001597483"/>
    </source>
</evidence>
<sequence length="141" mass="15034">MDEFGARLRDKGLRNTPQRRAVLAAVARTPHVTAAEIATVLDADGAVGALSRQGLYNVLEDLVGARLLRPLEPAGSPARFELETHDNHHHLVCRGCGRIQDVPCAVGAAPCLEPGPVAGFRVDQAEVTWWGMCEGCEAKGS</sequence>
<dbReference type="Proteomes" id="UP001597483">
    <property type="component" value="Unassembled WGS sequence"/>
</dbReference>
<evidence type="ECO:0000256" key="9">
    <source>
        <dbReference type="ARBA" id="ARBA00023125"/>
    </source>
</evidence>
<dbReference type="PANTHER" id="PTHR33202">
    <property type="entry name" value="ZINC UPTAKE REGULATION PROTEIN"/>
    <property type="match status" value="1"/>
</dbReference>
<evidence type="ECO:0000256" key="8">
    <source>
        <dbReference type="ARBA" id="ARBA00023015"/>
    </source>
</evidence>
<keyword evidence="8" id="KW-0805">Transcription regulation</keyword>
<evidence type="ECO:0000256" key="10">
    <source>
        <dbReference type="ARBA" id="ARBA00023163"/>
    </source>
</evidence>
<dbReference type="CDD" id="cd07153">
    <property type="entry name" value="Fur_like"/>
    <property type="match status" value="1"/>
</dbReference>
<dbReference type="InterPro" id="IPR002481">
    <property type="entry name" value="FUR"/>
</dbReference>
<protein>
    <submittedName>
        <fullName evidence="11">Fur family transcriptional regulator</fullName>
    </submittedName>
</protein>
<evidence type="ECO:0000256" key="2">
    <source>
        <dbReference type="ARBA" id="ARBA00007957"/>
    </source>
</evidence>
<keyword evidence="3" id="KW-0963">Cytoplasm</keyword>
<dbReference type="SUPFAM" id="SSF46785">
    <property type="entry name" value="Winged helix' DNA-binding domain"/>
    <property type="match status" value="1"/>
</dbReference>
<dbReference type="Gene3D" id="1.10.10.10">
    <property type="entry name" value="Winged helix-like DNA-binding domain superfamily/Winged helix DNA-binding domain"/>
    <property type="match status" value="1"/>
</dbReference>
<dbReference type="InterPro" id="IPR043135">
    <property type="entry name" value="Fur_C"/>
</dbReference>
<gene>
    <name evidence="11" type="ORF">ACFSVL_44520</name>
</gene>
<dbReference type="PANTHER" id="PTHR33202:SF18">
    <property type="entry name" value="TRANSCRIPTIONAL REGULATOR FURA"/>
    <property type="match status" value="1"/>
</dbReference>
<keyword evidence="5" id="KW-0479">Metal-binding</keyword>
<keyword evidence="12" id="KW-1185">Reference proteome</keyword>
<dbReference type="InterPro" id="IPR036390">
    <property type="entry name" value="WH_DNA-bd_sf"/>
</dbReference>
<dbReference type="Gene3D" id="3.30.1490.190">
    <property type="match status" value="1"/>
</dbReference>
<evidence type="ECO:0000313" key="11">
    <source>
        <dbReference type="EMBL" id="MFD2474539.1"/>
    </source>
</evidence>
<comment type="subcellular location">
    <subcellularLocation>
        <location evidence="1">Cytoplasm</location>
    </subcellularLocation>
</comment>
<keyword evidence="6" id="KW-0862">Zinc</keyword>